<comment type="caution">
    <text evidence="1">The sequence shown here is derived from an EMBL/GenBank/DDBJ whole genome shotgun (WGS) entry which is preliminary data.</text>
</comment>
<dbReference type="Proteomes" id="UP000035904">
    <property type="component" value="Unassembled WGS sequence"/>
</dbReference>
<proteinExistence type="predicted"/>
<protein>
    <submittedName>
        <fullName evidence="1">Uncharacterized protein</fullName>
    </submittedName>
</protein>
<accession>A0A0J1HXJ0</accession>
<sequence>MTRYLRVINNSELYRELKEMHVDQLKLIKYKSQIEELIMCDMDLNLLHSRRLALRKVPEALKHFFKNKSDENGFYSVKPRTELNKKWNSLLLESGIIFKSIQEIMIVYELFPCKDKPILESYIKLEDDFYFIAKDQLIENEYIHSDMEFISELEFLEVRRLFINDEAAS</sequence>
<reference evidence="1 2" key="1">
    <citation type="submission" date="2015-05" db="EMBL/GenBank/DDBJ databases">
        <title>Whole genome sequence and identification of bacterial endophytes from Costus igneus.</title>
        <authorList>
            <person name="Lee Y.P."/>
            <person name="Gan H.M."/>
            <person name="Eng W."/>
            <person name="Wheatley M.S."/>
            <person name="Caraballo A."/>
            <person name="Polter S."/>
            <person name="Savka M.A."/>
            <person name="Hudson A.O."/>
        </authorList>
    </citation>
    <scope>NUCLEOTIDE SEQUENCE [LARGE SCALE GENOMIC DNA]</scope>
    <source>
        <strain evidence="1 2">RIT375</strain>
    </source>
</reference>
<organism evidence="1 2">
    <name type="scientific">Bacillus anthracis</name>
    <name type="common">anthrax bacterium</name>
    <dbReference type="NCBI Taxonomy" id="1392"/>
    <lineage>
        <taxon>Bacteria</taxon>
        <taxon>Bacillati</taxon>
        <taxon>Bacillota</taxon>
        <taxon>Bacilli</taxon>
        <taxon>Bacillales</taxon>
        <taxon>Bacillaceae</taxon>
        <taxon>Bacillus</taxon>
        <taxon>Bacillus cereus group</taxon>
    </lineage>
</organism>
<dbReference type="EMBL" id="LDPG01000007">
    <property type="protein sequence ID" value="KLV18403.1"/>
    <property type="molecule type" value="Genomic_DNA"/>
</dbReference>
<evidence type="ECO:0000313" key="1">
    <source>
        <dbReference type="EMBL" id="KLV18403.1"/>
    </source>
</evidence>
<evidence type="ECO:0000313" key="2">
    <source>
        <dbReference type="Proteomes" id="UP000035904"/>
    </source>
</evidence>
<dbReference type="AlphaFoldDB" id="A0A0J1HXJ0"/>
<dbReference type="RefSeq" id="WP_047956695.1">
    <property type="nucleotide sequence ID" value="NZ_LDPG01000007.1"/>
</dbReference>
<dbReference type="PATRIC" id="fig|1392.242.peg.5760"/>
<gene>
    <name evidence="1" type="ORF">ABW01_13605</name>
</gene>
<name>A0A0J1HXJ0_BACAN</name>